<evidence type="ECO:0000256" key="7">
    <source>
        <dbReference type="RuleBase" id="RU363032"/>
    </source>
</evidence>
<dbReference type="PANTHER" id="PTHR43744">
    <property type="entry name" value="ABC TRANSPORTER PERMEASE PROTEIN MG189-RELATED-RELATED"/>
    <property type="match status" value="1"/>
</dbReference>
<keyword evidence="3" id="KW-1003">Cell membrane</keyword>
<feature type="transmembrane region" description="Helical" evidence="7">
    <location>
        <begin position="12"/>
        <end position="30"/>
    </location>
</feature>
<feature type="transmembrane region" description="Helical" evidence="7">
    <location>
        <begin position="136"/>
        <end position="158"/>
    </location>
</feature>
<reference evidence="9 10" key="1">
    <citation type="journal article" date="2024" name="Int. J. Mol. Sci.">
        <title>Exploration of Alicyclobacillus spp. Genome in Search of Antibiotic Resistance.</title>
        <authorList>
            <person name="Bucka-Kolendo J."/>
            <person name="Kiousi D.E."/>
            <person name="Dekowska A."/>
            <person name="Mikolajczuk-Szczyrba A."/>
            <person name="Karadedos D.M."/>
            <person name="Michael P."/>
            <person name="Galanis A."/>
            <person name="Sokolowska B."/>
        </authorList>
    </citation>
    <scope>NUCLEOTIDE SEQUENCE [LARGE SCALE GENOMIC DNA]</scope>
    <source>
        <strain evidence="9 10">KKP 3000</strain>
    </source>
</reference>
<evidence type="ECO:0000256" key="4">
    <source>
        <dbReference type="ARBA" id="ARBA00022692"/>
    </source>
</evidence>
<dbReference type="InterPro" id="IPR000515">
    <property type="entry name" value="MetI-like"/>
</dbReference>
<evidence type="ECO:0000256" key="5">
    <source>
        <dbReference type="ARBA" id="ARBA00022989"/>
    </source>
</evidence>
<dbReference type="Gene3D" id="1.10.3720.10">
    <property type="entry name" value="MetI-like"/>
    <property type="match status" value="1"/>
</dbReference>
<keyword evidence="5 7" id="KW-1133">Transmembrane helix</keyword>
<organism evidence="9 10">
    <name type="scientific">Alicyclobacillus fastidiosus</name>
    <dbReference type="NCBI Taxonomy" id="392011"/>
    <lineage>
        <taxon>Bacteria</taxon>
        <taxon>Bacillati</taxon>
        <taxon>Bacillota</taxon>
        <taxon>Bacilli</taxon>
        <taxon>Bacillales</taxon>
        <taxon>Alicyclobacillaceae</taxon>
        <taxon>Alicyclobacillus</taxon>
    </lineage>
</organism>
<dbReference type="PANTHER" id="PTHR43744:SF8">
    <property type="entry name" value="SN-GLYCEROL-3-PHOSPHATE TRANSPORT SYSTEM PERMEASE PROTEIN UGPE"/>
    <property type="match status" value="1"/>
</dbReference>
<evidence type="ECO:0000259" key="8">
    <source>
        <dbReference type="PROSITE" id="PS50928"/>
    </source>
</evidence>
<evidence type="ECO:0000313" key="9">
    <source>
        <dbReference type="EMBL" id="MFB5192612.1"/>
    </source>
</evidence>
<feature type="transmembrane region" description="Helical" evidence="7">
    <location>
        <begin position="104"/>
        <end position="124"/>
    </location>
</feature>
<dbReference type="RefSeq" id="WP_275475923.1">
    <property type="nucleotide sequence ID" value="NZ_CP162940.1"/>
</dbReference>
<dbReference type="Proteomes" id="UP001579974">
    <property type="component" value="Unassembled WGS sequence"/>
</dbReference>
<evidence type="ECO:0000313" key="10">
    <source>
        <dbReference type="Proteomes" id="UP001579974"/>
    </source>
</evidence>
<dbReference type="PROSITE" id="PS50928">
    <property type="entry name" value="ABC_TM1"/>
    <property type="match status" value="1"/>
</dbReference>
<keyword evidence="2 7" id="KW-0813">Transport</keyword>
<name>A0ABV5AK47_9BACL</name>
<comment type="similarity">
    <text evidence="7">Belongs to the binding-protein-dependent transport system permease family.</text>
</comment>
<accession>A0ABV5AK47</accession>
<evidence type="ECO:0000256" key="3">
    <source>
        <dbReference type="ARBA" id="ARBA00022475"/>
    </source>
</evidence>
<feature type="domain" description="ABC transmembrane type-1" evidence="8">
    <location>
        <begin position="67"/>
        <end position="260"/>
    </location>
</feature>
<comment type="subcellular location">
    <subcellularLocation>
        <location evidence="1 7">Cell membrane</location>
        <topology evidence="1 7">Multi-pass membrane protein</topology>
    </subcellularLocation>
</comment>
<feature type="transmembrane region" description="Helical" evidence="7">
    <location>
        <begin position="243"/>
        <end position="265"/>
    </location>
</feature>
<dbReference type="EMBL" id="JBDXSU010000025">
    <property type="protein sequence ID" value="MFB5192612.1"/>
    <property type="molecule type" value="Genomic_DNA"/>
</dbReference>
<proteinExistence type="inferred from homology"/>
<protein>
    <submittedName>
        <fullName evidence="9">Carbohydrate ABC transporter permease</fullName>
    </submittedName>
</protein>
<sequence length="275" mass="30414">MKNRRWKAGGRIAFLVIVLIPTYYPLFIMVENSLKSTTNYVKDPLGWPSQLIWHNYAAAWSGVHQYFWNTLYVGIISVLIGLIAAAMSAYVFARYKFPGKEIFFALYLGLLMIPGVLTLIGQFLEIKNFGLINTRWSLILPYAAGLQALGVFILRTFFSSIPEDLFEAARVDGASHAYMFLRIAVPLAIPSLGTVSILGILNVWGDYLWPTLALSTSSKYTISAGIMQYAGSFTTLVPQGNIFAAYVIAAVPVIILIGLTMRYYLSGILGGSLKL</sequence>
<evidence type="ECO:0000256" key="6">
    <source>
        <dbReference type="ARBA" id="ARBA00023136"/>
    </source>
</evidence>
<gene>
    <name evidence="9" type="ORF">KKP3000_001821</name>
</gene>
<keyword evidence="4 7" id="KW-0812">Transmembrane</keyword>
<dbReference type="SUPFAM" id="SSF161098">
    <property type="entry name" value="MetI-like"/>
    <property type="match status" value="1"/>
</dbReference>
<comment type="caution">
    <text evidence="9">The sequence shown here is derived from an EMBL/GenBank/DDBJ whole genome shotgun (WGS) entry which is preliminary data.</text>
</comment>
<evidence type="ECO:0000256" key="2">
    <source>
        <dbReference type="ARBA" id="ARBA00022448"/>
    </source>
</evidence>
<keyword evidence="10" id="KW-1185">Reference proteome</keyword>
<dbReference type="Pfam" id="PF00528">
    <property type="entry name" value="BPD_transp_1"/>
    <property type="match status" value="1"/>
</dbReference>
<dbReference type="CDD" id="cd06261">
    <property type="entry name" value="TM_PBP2"/>
    <property type="match status" value="1"/>
</dbReference>
<evidence type="ECO:0000256" key="1">
    <source>
        <dbReference type="ARBA" id="ARBA00004651"/>
    </source>
</evidence>
<feature type="transmembrane region" description="Helical" evidence="7">
    <location>
        <begin position="179"/>
        <end position="204"/>
    </location>
</feature>
<feature type="transmembrane region" description="Helical" evidence="7">
    <location>
        <begin position="71"/>
        <end position="92"/>
    </location>
</feature>
<keyword evidence="6 7" id="KW-0472">Membrane</keyword>
<dbReference type="InterPro" id="IPR035906">
    <property type="entry name" value="MetI-like_sf"/>
</dbReference>